<dbReference type="STRING" id="1805034.AUJ59_04530"/>
<comment type="caution">
    <text evidence="7">The sequence shown here is derived from an EMBL/GenBank/DDBJ whole genome shotgun (WGS) entry which is preliminary data.</text>
</comment>
<comment type="function">
    <text evidence="5">One of the primary rRNA binding proteins, it binds directly to 16S rRNA central domain where it helps coordinate assembly of the platform of the 30S subunit.</text>
</comment>
<dbReference type="Gene3D" id="3.30.1370.30">
    <property type="match status" value="1"/>
</dbReference>
<evidence type="ECO:0000256" key="6">
    <source>
        <dbReference type="RuleBase" id="RU003660"/>
    </source>
</evidence>
<keyword evidence="5" id="KW-0694">RNA-binding</keyword>
<dbReference type="GO" id="GO:0019843">
    <property type="term" value="F:rRNA binding"/>
    <property type="evidence" value="ECO:0007669"/>
    <property type="project" value="UniProtKB-UniRule"/>
</dbReference>
<dbReference type="SUPFAM" id="SSF56047">
    <property type="entry name" value="Ribosomal protein S8"/>
    <property type="match status" value="1"/>
</dbReference>
<comment type="subunit">
    <text evidence="5">Part of the 30S ribosomal subunit. Contacts proteins S5 and S12.</text>
</comment>
<protein>
    <recommendedName>
        <fullName evidence="4 5">Small ribosomal subunit protein uS8</fullName>
    </recommendedName>
</protein>
<comment type="similarity">
    <text evidence="1 5 6">Belongs to the universal ribosomal protein uS8 family.</text>
</comment>
<dbReference type="GO" id="GO:1990904">
    <property type="term" value="C:ribonucleoprotein complex"/>
    <property type="evidence" value="ECO:0007669"/>
    <property type="project" value="UniProtKB-KW"/>
</dbReference>
<organism evidence="7 8">
    <name type="scientific">Candidatus Beckwithbacteria bacterium CG1_02_47_37</name>
    <dbReference type="NCBI Taxonomy" id="1805034"/>
    <lineage>
        <taxon>Bacteria</taxon>
        <taxon>Candidatus Beckwithiibacteriota</taxon>
    </lineage>
</organism>
<dbReference type="InterPro" id="IPR000630">
    <property type="entry name" value="Ribosomal_uS8"/>
</dbReference>
<evidence type="ECO:0000256" key="1">
    <source>
        <dbReference type="ARBA" id="ARBA00006471"/>
    </source>
</evidence>
<dbReference type="AlphaFoldDB" id="A0A1J4RPA0"/>
<name>A0A1J4RPA0_9BACT</name>
<dbReference type="InterPro" id="IPR047863">
    <property type="entry name" value="Ribosomal_uS8_CS"/>
</dbReference>
<evidence type="ECO:0000313" key="7">
    <source>
        <dbReference type="EMBL" id="OIN88100.1"/>
    </source>
</evidence>
<dbReference type="InterPro" id="IPR035987">
    <property type="entry name" value="Ribosomal_uS8_sf"/>
</dbReference>
<evidence type="ECO:0000256" key="4">
    <source>
        <dbReference type="ARBA" id="ARBA00035258"/>
    </source>
</evidence>
<reference evidence="7 8" key="1">
    <citation type="journal article" date="2016" name="Environ. Microbiol.">
        <title>Genomic resolution of a cold subsurface aquifer community provides metabolic insights for novel microbes adapted to high CO concentrations.</title>
        <authorList>
            <person name="Probst A.J."/>
            <person name="Castelle C.J."/>
            <person name="Singh A."/>
            <person name="Brown C.T."/>
            <person name="Anantharaman K."/>
            <person name="Sharon I."/>
            <person name="Hug L.A."/>
            <person name="Burstein D."/>
            <person name="Emerson J.B."/>
            <person name="Thomas B.C."/>
            <person name="Banfield J.F."/>
        </authorList>
    </citation>
    <scope>NUCLEOTIDE SEQUENCE [LARGE SCALE GENOMIC DNA]</scope>
    <source>
        <strain evidence="7">CG1_02_47_37</strain>
    </source>
</reference>
<keyword evidence="2 5" id="KW-0689">Ribosomal protein</keyword>
<dbReference type="HAMAP" id="MF_01302_B">
    <property type="entry name" value="Ribosomal_uS8_B"/>
    <property type="match status" value="1"/>
</dbReference>
<dbReference type="Pfam" id="PF00410">
    <property type="entry name" value="Ribosomal_S8"/>
    <property type="match status" value="1"/>
</dbReference>
<dbReference type="GO" id="GO:0003735">
    <property type="term" value="F:structural constituent of ribosome"/>
    <property type="evidence" value="ECO:0007669"/>
    <property type="project" value="InterPro"/>
</dbReference>
<evidence type="ECO:0000313" key="8">
    <source>
        <dbReference type="Proteomes" id="UP000183144"/>
    </source>
</evidence>
<keyword evidence="5" id="KW-0699">rRNA-binding</keyword>
<gene>
    <name evidence="5" type="primary">rpsH</name>
    <name evidence="7" type="ORF">AUJ59_04530</name>
</gene>
<dbReference type="EMBL" id="MNUI01000084">
    <property type="protein sequence ID" value="OIN88100.1"/>
    <property type="molecule type" value="Genomic_DNA"/>
</dbReference>
<dbReference type="FunFam" id="3.30.1490.10:FF:000001">
    <property type="entry name" value="30S ribosomal protein S8"/>
    <property type="match status" value="1"/>
</dbReference>
<evidence type="ECO:0000256" key="5">
    <source>
        <dbReference type="HAMAP-Rule" id="MF_01302"/>
    </source>
</evidence>
<dbReference type="Gene3D" id="3.30.1490.10">
    <property type="match status" value="1"/>
</dbReference>
<accession>A0A1J4RPA0</accession>
<dbReference type="GO" id="GO:0006412">
    <property type="term" value="P:translation"/>
    <property type="evidence" value="ECO:0007669"/>
    <property type="project" value="UniProtKB-UniRule"/>
</dbReference>
<dbReference type="PROSITE" id="PS00053">
    <property type="entry name" value="RIBOSOMAL_S8"/>
    <property type="match status" value="1"/>
</dbReference>
<evidence type="ECO:0000256" key="3">
    <source>
        <dbReference type="ARBA" id="ARBA00023274"/>
    </source>
</evidence>
<dbReference type="Proteomes" id="UP000183144">
    <property type="component" value="Unassembled WGS sequence"/>
</dbReference>
<keyword evidence="3 5" id="KW-0687">Ribonucleoprotein</keyword>
<evidence type="ECO:0000256" key="2">
    <source>
        <dbReference type="ARBA" id="ARBA00022980"/>
    </source>
</evidence>
<proteinExistence type="inferred from homology"/>
<dbReference type="GO" id="GO:0005737">
    <property type="term" value="C:cytoplasm"/>
    <property type="evidence" value="ECO:0007669"/>
    <property type="project" value="UniProtKB-ARBA"/>
</dbReference>
<dbReference type="GO" id="GO:0005840">
    <property type="term" value="C:ribosome"/>
    <property type="evidence" value="ECO:0007669"/>
    <property type="project" value="UniProtKB-KW"/>
</dbReference>
<sequence length="123" mass="13819">MMSDPLADLLTRMKNACMAKHRQLAVPHSKLKEALVKLLVVSKHVAGYEVTKGEKPSLIIKQPRLETAKRLSKPGSRLYAETKELFRYLRGRGITILSTSKGLMTAREAYQQKLGGELLCRII</sequence>
<dbReference type="PANTHER" id="PTHR11758">
    <property type="entry name" value="40S RIBOSOMAL PROTEIN S15A"/>
    <property type="match status" value="1"/>
</dbReference>